<protein>
    <submittedName>
        <fullName evidence="5">LacI family DNA-binding transcriptional regulator</fullName>
    </submittedName>
</protein>
<dbReference type="PANTHER" id="PTHR30146:SF138">
    <property type="entry name" value="TRANSCRIPTIONAL REGULATORY PROTEIN"/>
    <property type="match status" value="1"/>
</dbReference>
<dbReference type="CDD" id="cd01392">
    <property type="entry name" value="HTH_LacI"/>
    <property type="match status" value="1"/>
</dbReference>
<dbReference type="SUPFAM" id="SSF47413">
    <property type="entry name" value="lambda repressor-like DNA-binding domains"/>
    <property type="match status" value="1"/>
</dbReference>
<dbReference type="Pfam" id="PF13377">
    <property type="entry name" value="Peripla_BP_3"/>
    <property type="match status" value="1"/>
</dbReference>
<keyword evidence="3" id="KW-0804">Transcription</keyword>
<dbReference type="InterPro" id="IPR046335">
    <property type="entry name" value="LacI/GalR-like_sensor"/>
</dbReference>
<dbReference type="Pfam" id="PF00356">
    <property type="entry name" value="LacI"/>
    <property type="match status" value="1"/>
</dbReference>
<comment type="caution">
    <text evidence="5">The sequence shown here is derived from an EMBL/GenBank/DDBJ whole genome shotgun (WGS) entry which is preliminary data.</text>
</comment>
<gene>
    <name evidence="5" type="ORF">ACFQB0_05410</name>
</gene>
<evidence type="ECO:0000313" key="6">
    <source>
        <dbReference type="Proteomes" id="UP001596306"/>
    </source>
</evidence>
<evidence type="ECO:0000256" key="2">
    <source>
        <dbReference type="ARBA" id="ARBA00023125"/>
    </source>
</evidence>
<evidence type="ECO:0000256" key="1">
    <source>
        <dbReference type="ARBA" id="ARBA00023015"/>
    </source>
</evidence>
<organism evidence="5 6">
    <name type="scientific">Luethyella okanaganae</name>
    <dbReference type="NCBI Taxonomy" id="69372"/>
    <lineage>
        <taxon>Bacteria</taxon>
        <taxon>Bacillati</taxon>
        <taxon>Actinomycetota</taxon>
        <taxon>Actinomycetes</taxon>
        <taxon>Micrococcales</taxon>
        <taxon>Microbacteriaceae</taxon>
        <taxon>Luethyella</taxon>
    </lineage>
</organism>
<dbReference type="EMBL" id="JBHSTP010000001">
    <property type="protein sequence ID" value="MFC6355541.1"/>
    <property type="molecule type" value="Genomic_DNA"/>
</dbReference>
<dbReference type="RefSeq" id="WP_386728518.1">
    <property type="nucleotide sequence ID" value="NZ_JBHSTP010000001.1"/>
</dbReference>
<keyword evidence="2 5" id="KW-0238">DNA-binding</keyword>
<dbReference type="Gene3D" id="1.10.260.40">
    <property type="entry name" value="lambda repressor-like DNA-binding domains"/>
    <property type="match status" value="1"/>
</dbReference>
<dbReference type="InterPro" id="IPR010982">
    <property type="entry name" value="Lambda_DNA-bd_dom_sf"/>
</dbReference>
<dbReference type="InterPro" id="IPR000843">
    <property type="entry name" value="HTH_LacI"/>
</dbReference>
<keyword evidence="1" id="KW-0805">Transcription regulation</keyword>
<feature type="domain" description="HTH lacI-type" evidence="4">
    <location>
        <begin position="3"/>
        <end position="57"/>
    </location>
</feature>
<dbReference type="SUPFAM" id="SSF53822">
    <property type="entry name" value="Periplasmic binding protein-like I"/>
    <property type="match status" value="1"/>
</dbReference>
<dbReference type="CDD" id="cd06267">
    <property type="entry name" value="PBP1_LacI_sugar_binding-like"/>
    <property type="match status" value="1"/>
</dbReference>
<dbReference type="SMART" id="SM00354">
    <property type="entry name" value="HTH_LACI"/>
    <property type="match status" value="1"/>
</dbReference>
<dbReference type="PROSITE" id="PS50932">
    <property type="entry name" value="HTH_LACI_2"/>
    <property type="match status" value="1"/>
</dbReference>
<evidence type="ECO:0000256" key="3">
    <source>
        <dbReference type="ARBA" id="ARBA00023163"/>
    </source>
</evidence>
<reference evidence="6" key="1">
    <citation type="journal article" date="2019" name="Int. J. Syst. Evol. Microbiol.">
        <title>The Global Catalogue of Microorganisms (GCM) 10K type strain sequencing project: providing services to taxonomists for standard genome sequencing and annotation.</title>
        <authorList>
            <consortium name="The Broad Institute Genomics Platform"/>
            <consortium name="The Broad Institute Genome Sequencing Center for Infectious Disease"/>
            <person name="Wu L."/>
            <person name="Ma J."/>
        </authorList>
    </citation>
    <scope>NUCLEOTIDE SEQUENCE [LARGE SCALE GENOMIC DNA]</scope>
    <source>
        <strain evidence="6">CCUG 43304</strain>
    </source>
</reference>
<dbReference type="Proteomes" id="UP001596306">
    <property type="component" value="Unassembled WGS sequence"/>
</dbReference>
<evidence type="ECO:0000259" key="4">
    <source>
        <dbReference type="PROSITE" id="PS50932"/>
    </source>
</evidence>
<dbReference type="GO" id="GO:0003677">
    <property type="term" value="F:DNA binding"/>
    <property type="evidence" value="ECO:0007669"/>
    <property type="project" value="UniProtKB-KW"/>
</dbReference>
<dbReference type="Gene3D" id="3.40.50.2300">
    <property type="match status" value="2"/>
</dbReference>
<name>A0ABW1VCB6_9MICO</name>
<sequence>MTVTIREVAAEAGTSLSTVSRVFSNPDAVNATTRGRVLKTASRLGYQPNAAARSLRGGRTGSLGLIIPDIANPFFPPVMKAIQGKARRLGYTVLVADSNERPNEEFEAIEALRPRVDGLILWASTLQEEKIIELAARIPIILVNREVAGIPQVQISLSAGVRQAVEHLKAYGHESCAFITCSQPGSNREVSIRRELEEAGIRVVEFGPYEARFETGLHAAPLVLADGATAVIAHNDLVALGLLQQFAALGIRVPEDVSVIGIDDTILAATSSPGLATVRIDPNDIAEAASDLLLGIIGRTAQVSPAEVITVGTRLVPRASSGPVRVNEPAKQLISKEK</sequence>
<keyword evidence="6" id="KW-1185">Reference proteome</keyword>
<dbReference type="PANTHER" id="PTHR30146">
    <property type="entry name" value="LACI-RELATED TRANSCRIPTIONAL REPRESSOR"/>
    <property type="match status" value="1"/>
</dbReference>
<dbReference type="InterPro" id="IPR028082">
    <property type="entry name" value="Peripla_BP_I"/>
</dbReference>
<accession>A0ABW1VCB6</accession>
<evidence type="ECO:0000313" key="5">
    <source>
        <dbReference type="EMBL" id="MFC6355541.1"/>
    </source>
</evidence>
<proteinExistence type="predicted"/>